<name>A0A3P7ZBW7_HELPZ</name>
<dbReference type="EMBL" id="UZAH01028133">
    <property type="protein sequence ID" value="VDO97911.1"/>
    <property type="molecule type" value="Genomic_DNA"/>
</dbReference>
<organism evidence="1">
    <name type="scientific">Heligmosomoides polygyrus</name>
    <name type="common">Parasitic roundworm</name>
    <dbReference type="NCBI Taxonomy" id="6339"/>
    <lineage>
        <taxon>Eukaryota</taxon>
        <taxon>Metazoa</taxon>
        <taxon>Ecdysozoa</taxon>
        <taxon>Nematoda</taxon>
        <taxon>Chromadorea</taxon>
        <taxon>Rhabditida</taxon>
        <taxon>Rhabditina</taxon>
        <taxon>Rhabditomorpha</taxon>
        <taxon>Strongyloidea</taxon>
        <taxon>Heligmosomidae</taxon>
        <taxon>Heligmosomoides</taxon>
    </lineage>
</organism>
<protein>
    <submittedName>
        <fullName evidence="1">Uncharacterized protein</fullName>
    </submittedName>
</protein>
<sequence>MKRMLSVIGRYGRFTKKTRKTFRRLMAMISTDDNEIESS</sequence>
<proteinExistence type="predicted"/>
<reference evidence="1" key="1">
    <citation type="submission" date="2018-11" db="EMBL/GenBank/DDBJ databases">
        <authorList>
            <consortium name="Pathogen Informatics"/>
        </authorList>
    </citation>
    <scope>NUCLEOTIDE SEQUENCE [LARGE SCALE GENOMIC DNA]</scope>
</reference>
<dbReference type="AlphaFoldDB" id="A0A3P7ZBW7"/>
<evidence type="ECO:0000313" key="1">
    <source>
        <dbReference type="EMBL" id="VDO97911.1"/>
    </source>
</evidence>
<accession>A0A3P7ZBW7</accession>
<gene>
    <name evidence="1" type="ORF">HPBE_LOCUS13929</name>
</gene>